<comment type="caution">
    <text evidence="7">The sequence shown here is derived from an EMBL/GenBank/DDBJ whole genome shotgun (WGS) entry which is preliminary data.</text>
</comment>
<dbReference type="InterPro" id="IPR013783">
    <property type="entry name" value="Ig-like_fold"/>
</dbReference>
<proteinExistence type="predicted"/>
<dbReference type="AlphaFoldDB" id="A0A542E1I1"/>
<feature type="signal peptide" evidence="5">
    <location>
        <begin position="1"/>
        <end position="25"/>
    </location>
</feature>
<keyword evidence="2" id="KW-0378">Hydrolase</keyword>
<feature type="domain" description="Fibronectin type-III" evidence="6">
    <location>
        <begin position="490"/>
        <end position="585"/>
    </location>
</feature>
<dbReference type="RefSeq" id="WP_141848607.1">
    <property type="nucleotide sequence ID" value="NZ_BAAAPR010000005.1"/>
</dbReference>
<dbReference type="Gene3D" id="2.60.40.10">
    <property type="entry name" value="Immunoglobulins"/>
    <property type="match status" value="3"/>
</dbReference>
<evidence type="ECO:0000256" key="1">
    <source>
        <dbReference type="ARBA" id="ARBA00022737"/>
    </source>
</evidence>
<sequence length="673" mass="68038">MRAPLRLLAVSVAATLVGAAATAGAVADGSSGAVPNASRTWGTNGRVSALLSLGTTVVVGGDFTEVVDPSGHTFPAGHLAKYDTETGAFDTTWRPATDGSVLALAASGDTLFVGGTFLSLNGSTKAASFGAVSLATGATKTAFTGRINREVDTITVAGSSVFVGGLLTKVTDAAGAHTVTYAAKLDTTTGTMDTAWAPVLDKRVRSLLATPDGTKVYVGGDFTTVGGYGPAGKLTLLSTATAAVDPTFRGGTTNLTARAPAYALTLSGNALLVAATGSGGGCSRLDATTGQTVWSKHANGDVQSIAVFGPYTYCGGHFSGGASFDGLDRQKLAAVTTDGGVTQAFAPNVNSALGLWSMTSTPRAVVVGGDFTRVDSTITPFLTQFRDLDFRTTAPATTQVSAQAGDATVALTWDVPWTDGGYPTYSYVVYRSVGGGAWSVVGNPGQESFVDTRVTNGTTYAYAVVTRNAAGDSPFSPTVTATPQAAATTAPGVPTAFQAAGGLHVANLGWGAPTFDGGTPVTGYRILRGTSSGTETALVDVDATTRTYADTAVVDGTQYYYTVQALNAVGASVSTPEKTATPSSGVPSQPVLTRDTTTPPSVVTLTWTVADPGGSPITKYVVVRDGVRVGTVTAPTQTLTDPAPASGTHVYQVKALNSIGASRFSNGVTVTLP</sequence>
<keyword evidence="1" id="KW-0677">Repeat</keyword>
<protein>
    <submittedName>
        <fullName evidence="7">Fibronectin type III domain protein</fullName>
    </submittedName>
</protein>
<evidence type="ECO:0000313" key="7">
    <source>
        <dbReference type="EMBL" id="TQJ09198.1"/>
    </source>
</evidence>
<reference evidence="7 8" key="1">
    <citation type="submission" date="2019-06" db="EMBL/GenBank/DDBJ databases">
        <title>Sequencing the genomes of 1000 actinobacteria strains.</title>
        <authorList>
            <person name="Klenk H.-P."/>
        </authorList>
    </citation>
    <scope>NUCLEOTIDE SEQUENCE [LARGE SCALE GENOMIC DNA]</scope>
    <source>
        <strain evidence="7 8">DSM 18607</strain>
    </source>
</reference>
<dbReference type="InterPro" id="IPR050964">
    <property type="entry name" value="Striated_Muscle_Regulatory"/>
</dbReference>
<dbReference type="SMART" id="SM00060">
    <property type="entry name" value="FN3"/>
    <property type="match status" value="3"/>
</dbReference>
<name>A0A542E1I1_9MICO</name>
<dbReference type="GO" id="GO:0000272">
    <property type="term" value="P:polysaccharide catabolic process"/>
    <property type="evidence" value="ECO:0007669"/>
    <property type="project" value="UniProtKB-KW"/>
</dbReference>
<evidence type="ECO:0000259" key="6">
    <source>
        <dbReference type="PROSITE" id="PS50853"/>
    </source>
</evidence>
<keyword evidence="2" id="KW-0326">Glycosidase</keyword>
<dbReference type="PANTHER" id="PTHR13817:SF73">
    <property type="entry name" value="FIBRONECTIN TYPE-III DOMAIN-CONTAINING PROTEIN"/>
    <property type="match status" value="1"/>
</dbReference>
<dbReference type="Proteomes" id="UP000317893">
    <property type="component" value="Unassembled WGS sequence"/>
</dbReference>
<evidence type="ECO:0000256" key="2">
    <source>
        <dbReference type="ARBA" id="ARBA00023295"/>
    </source>
</evidence>
<keyword evidence="3" id="KW-0624">Polysaccharide degradation</keyword>
<dbReference type="OrthoDB" id="4853133at2"/>
<organism evidence="7 8">
    <name type="scientific">Lapillicoccus jejuensis</name>
    <dbReference type="NCBI Taxonomy" id="402171"/>
    <lineage>
        <taxon>Bacteria</taxon>
        <taxon>Bacillati</taxon>
        <taxon>Actinomycetota</taxon>
        <taxon>Actinomycetes</taxon>
        <taxon>Micrococcales</taxon>
        <taxon>Intrasporangiaceae</taxon>
        <taxon>Lapillicoccus</taxon>
    </lineage>
</organism>
<evidence type="ECO:0000256" key="3">
    <source>
        <dbReference type="ARBA" id="ARBA00023326"/>
    </source>
</evidence>
<feature type="region of interest" description="Disordered" evidence="4">
    <location>
        <begin position="574"/>
        <end position="597"/>
    </location>
</feature>
<evidence type="ECO:0000256" key="4">
    <source>
        <dbReference type="SAM" id="MobiDB-lite"/>
    </source>
</evidence>
<keyword evidence="3" id="KW-0119">Carbohydrate metabolism</keyword>
<dbReference type="InterPro" id="IPR003961">
    <property type="entry name" value="FN3_dom"/>
</dbReference>
<feature type="chain" id="PRO_5038852680" evidence="5">
    <location>
        <begin position="26"/>
        <end position="673"/>
    </location>
</feature>
<evidence type="ECO:0000256" key="5">
    <source>
        <dbReference type="SAM" id="SignalP"/>
    </source>
</evidence>
<dbReference type="InterPro" id="IPR036116">
    <property type="entry name" value="FN3_sf"/>
</dbReference>
<accession>A0A542E1I1</accession>
<keyword evidence="8" id="KW-1185">Reference proteome</keyword>
<dbReference type="SUPFAM" id="SSF50998">
    <property type="entry name" value="Quinoprotein alcohol dehydrogenase-like"/>
    <property type="match status" value="1"/>
</dbReference>
<feature type="domain" description="Fibronectin type-III" evidence="6">
    <location>
        <begin position="586"/>
        <end position="673"/>
    </location>
</feature>
<dbReference type="InterPro" id="IPR011047">
    <property type="entry name" value="Quinoprotein_ADH-like_sf"/>
</dbReference>
<dbReference type="PANTHER" id="PTHR13817">
    <property type="entry name" value="TITIN"/>
    <property type="match status" value="1"/>
</dbReference>
<gene>
    <name evidence="7" type="ORF">FB458_2306</name>
</gene>
<dbReference type="CDD" id="cd00063">
    <property type="entry name" value="FN3"/>
    <property type="match status" value="3"/>
</dbReference>
<evidence type="ECO:0000313" key="8">
    <source>
        <dbReference type="Proteomes" id="UP000317893"/>
    </source>
</evidence>
<feature type="domain" description="Fibronectin type-III" evidence="6">
    <location>
        <begin position="394"/>
        <end position="486"/>
    </location>
</feature>
<dbReference type="EMBL" id="VFMN01000001">
    <property type="protein sequence ID" value="TQJ09198.1"/>
    <property type="molecule type" value="Genomic_DNA"/>
</dbReference>
<dbReference type="GO" id="GO:0016798">
    <property type="term" value="F:hydrolase activity, acting on glycosyl bonds"/>
    <property type="evidence" value="ECO:0007669"/>
    <property type="project" value="UniProtKB-KW"/>
</dbReference>
<keyword evidence="5" id="KW-0732">Signal</keyword>
<dbReference type="PROSITE" id="PS50853">
    <property type="entry name" value="FN3"/>
    <property type="match status" value="3"/>
</dbReference>
<dbReference type="SUPFAM" id="SSF49265">
    <property type="entry name" value="Fibronectin type III"/>
    <property type="match status" value="2"/>
</dbReference>